<gene>
    <name evidence="2" type="ORF">SAMN05660236_3819</name>
</gene>
<reference evidence="2 3" key="1">
    <citation type="submission" date="2017-02" db="EMBL/GenBank/DDBJ databases">
        <authorList>
            <person name="Peterson S.W."/>
        </authorList>
    </citation>
    <scope>NUCLEOTIDE SEQUENCE [LARGE SCALE GENOMIC DNA]</scope>
    <source>
        <strain evidence="2 3">DSM 25262</strain>
    </source>
</reference>
<name>A0A1T5LSH5_9BACT</name>
<dbReference type="Proteomes" id="UP000190961">
    <property type="component" value="Unassembled WGS sequence"/>
</dbReference>
<dbReference type="RefSeq" id="WP_079688324.1">
    <property type="nucleotide sequence ID" value="NZ_FUZU01000002.1"/>
</dbReference>
<dbReference type="AlphaFoldDB" id="A0A1T5LSH5"/>
<dbReference type="STRING" id="688867.SAMN05660236_3819"/>
<accession>A0A1T5LSH5</accession>
<feature type="transmembrane region" description="Helical" evidence="1">
    <location>
        <begin position="44"/>
        <end position="63"/>
    </location>
</feature>
<organism evidence="2 3">
    <name type="scientific">Ohtaekwangia koreensis</name>
    <dbReference type="NCBI Taxonomy" id="688867"/>
    <lineage>
        <taxon>Bacteria</taxon>
        <taxon>Pseudomonadati</taxon>
        <taxon>Bacteroidota</taxon>
        <taxon>Cytophagia</taxon>
        <taxon>Cytophagales</taxon>
        <taxon>Fulvivirgaceae</taxon>
        <taxon>Ohtaekwangia</taxon>
    </lineage>
</organism>
<keyword evidence="3" id="KW-1185">Reference proteome</keyword>
<keyword evidence="1" id="KW-1133">Transmembrane helix</keyword>
<sequence>MEPDIQKTIQRKVYAAEMRPTRWQKEKVWERMGMKTKTRSRKPIYFSIAASLVVALLAVKYIYLGYTISAASQEKALTKETSKPAVQSIDEKPVVSHLKMEPIAPAKINTSKNYKSVESKLPDASPVKNQDSASIYFTEVPAVASVDFIVYDVNAPVATENGSPRVKVIIGIIPQQEQPVVATRKEKKSKFRFFNSEKEKFPDNANGESKLIIARIN</sequence>
<dbReference type="EMBL" id="FUZU01000002">
    <property type="protein sequence ID" value="SKC78834.1"/>
    <property type="molecule type" value="Genomic_DNA"/>
</dbReference>
<evidence type="ECO:0000313" key="3">
    <source>
        <dbReference type="Proteomes" id="UP000190961"/>
    </source>
</evidence>
<evidence type="ECO:0000313" key="2">
    <source>
        <dbReference type="EMBL" id="SKC78834.1"/>
    </source>
</evidence>
<evidence type="ECO:0000256" key="1">
    <source>
        <dbReference type="SAM" id="Phobius"/>
    </source>
</evidence>
<keyword evidence="1" id="KW-0812">Transmembrane</keyword>
<protein>
    <submittedName>
        <fullName evidence="2">Uncharacterized protein</fullName>
    </submittedName>
</protein>
<proteinExistence type="predicted"/>
<keyword evidence="1" id="KW-0472">Membrane</keyword>